<evidence type="ECO:0000313" key="6">
    <source>
        <dbReference type="Proteomes" id="UP001194469"/>
    </source>
</evidence>
<accession>A0ABS0IZD3</accession>
<reference evidence="5 6" key="1">
    <citation type="submission" date="2019-08" db="EMBL/GenBank/DDBJ databases">
        <authorList>
            <person name="Luo N."/>
        </authorList>
    </citation>
    <scope>NUCLEOTIDE SEQUENCE [LARGE SCALE GENOMIC DNA]</scope>
    <source>
        <strain evidence="5 6">NCIMB 9442</strain>
    </source>
</reference>
<dbReference type="CDD" id="cd00397">
    <property type="entry name" value="DNA_BRE_C"/>
    <property type="match status" value="1"/>
</dbReference>
<keyword evidence="6" id="KW-1185">Reference proteome</keyword>
<name>A0ABS0IZD3_9BACT</name>
<dbReference type="InterPro" id="IPR011010">
    <property type="entry name" value="DNA_brk_join_enz"/>
</dbReference>
<evidence type="ECO:0000256" key="2">
    <source>
        <dbReference type="ARBA" id="ARBA00023125"/>
    </source>
</evidence>
<dbReference type="InterPro" id="IPR002104">
    <property type="entry name" value="Integrase_catalytic"/>
</dbReference>
<dbReference type="Gene3D" id="1.10.150.130">
    <property type="match status" value="1"/>
</dbReference>
<evidence type="ECO:0000259" key="4">
    <source>
        <dbReference type="PROSITE" id="PS51898"/>
    </source>
</evidence>
<dbReference type="PROSITE" id="PS51898">
    <property type="entry name" value="TYR_RECOMBINASE"/>
    <property type="match status" value="1"/>
</dbReference>
<evidence type="ECO:0000313" key="5">
    <source>
        <dbReference type="EMBL" id="MBG3875553.1"/>
    </source>
</evidence>
<proteinExistence type="inferred from homology"/>
<comment type="similarity">
    <text evidence="1">Belongs to the 'phage' integrase family.</text>
</comment>
<dbReference type="Pfam" id="PF00589">
    <property type="entry name" value="Phage_integrase"/>
    <property type="match status" value="1"/>
</dbReference>
<dbReference type="EMBL" id="VRYY01000011">
    <property type="protein sequence ID" value="MBG3875553.1"/>
    <property type="molecule type" value="Genomic_DNA"/>
</dbReference>
<feature type="domain" description="Tyr recombinase" evidence="4">
    <location>
        <begin position="247"/>
        <end position="444"/>
    </location>
</feature>
<keyword evidence="2" id="KW-0238">DNA-binding</keyword>
<dbReference type="InterPro" id="IPR010998">
    <property type="entry name" value="Integrase_recombinase_N"/>
</dbReference>
<comment type="caution">
    <text evidence="5">The sequence shown here is derived from an EMBL/GenBank/DDBJ whole genome shotgun (WGS) entry which is preliminary data.</text>
</comment>
<sequence>MGNQTDDDDDKKDGRVWRTVPGMKGVVYREHPTRRHGKKLDRFLALRYRRGGGQRTIETLGWTSEGWTTRVAASLLAKLKENIRTGTGPQTMKDMRAQGEADRQKAARMARRAALKEITFGELATLYKAWAAGNRVSGPHVAQLLDMHILPELGALRADAITPQHIEDMRQKVAAKRPLRGRGKNNPDARLAPQTVMHVLKTVREVYNYALETPAPNNPGVMLFEGPNPGVIRRRGRGVRPPKHDSRRLRVLNDEEIGALLDYSGTHDIEVATLLEMILLSLDTGPRAGELVALQRQAVDPVKGTLRILFGSRSERSTKGGRTRVVPVGLLFPQALDMLRQRLSQPSDNPYLFPGRYGVGMRDPNGLNRAMRRITNALGLNADAHDPRNRVVWHTLRHTYATRMLEAGADIYTLRDLMGHDSVTTTEGYLHLCDRSKRERALARITLAKGHAGITAGEQQ</sequence>
<dbReference type="InterPro" id="IPR013762">
    <property type="entry name" value="Integrase-like_cat_sf"/>
</dbReference>
<evidence type="ECO:0000256" key="3">
    <source>
        <dbReference type="ARBA" id="ARBA00023172"/>
    </source>
</evidence>
<keyword evidence="3" id="KW-0233">DNA recombination</keyword>
<dbReference type="InterPro" id="IPR050090">
    <property type="entry name" value="Tyrosine_recombinase_XerCD"/>
</dbReference>
<protein>
    <submittedName>
        <fullName evidence="5">Tyrosine-type recombinase/integrase</fullName>
    </submittedName>
</protein>
<organism evidence="5 6">
    <name type="scientific">Nitratidesulfovibrio oxamicus</name>
    <dbReference type="NCBI Taxonomy" id="32016"/>
    <lineage>
        <taxon>Bacteria</taxon>
        <taxon>Pseudomonadati</taxon>
        <taxon>Thermodesulfobacteriota</taxon>
        <taxon>Desulfovibrionia</taxon>
        <taxon>Desulfovibrionales</taxon>
        <taxon>Desulfovibrionaceae</taxon>
        <taxon>Nitratidesulfovibrio</taxon>
    </lineage>
</organism>
<dbReference type="PANTHER" id="PTHR30349:SF64">
    <property type="entry name" value="PROPHAGE INTEGRASE INTD-RELATED"/>
    <property type="match status" value="1"/>
</dbReference>
<gene>
    <name evidence="5" type="ORF">FVW20_00550</name>
</gene>
<dbReference type="Gene3D" id="1.10.443.10">
    <property type="entry name" value="Intergrase catalytic core"/>
    <property type="match status" value="1"/>
</dbReference>
<evidence type="ECO:0000256" key="1">
    <source>
        <dbReference type="ARBA" id="ARBA00008857"/>
    </source>
</evidence>
<dbReference type="PANTHER" id="PTHR30349">
    <property type="entry name" value="PHAGE INTEGRASE-RELATED"/>
    <property type="match status" value="1"/>
</dbReference>
<dbReference type="RefSeq" id="WP_196607835.1">
    <property type="nucleotide sequence ID" value="NZ_VRYY01000011.1"/>
</dbReference>
<dbReference type="Proteomes" id="UP001194469">
    <property type="component" value="Unassembled WGS sequence"/>
</dbReference>
<dbReference type="SUPFAM" id="SSF56349">
    <property type="entry name" value="DNA breaking-rejoining enzymes"/>
    <property type="match status" value="1"/>
</dbReference>